<dbReference type="AlphaFoldDB" id="A0A6A5WAP1"/>
<dbReference type="Pfam" id="PF20163">
    <property type="entry name" value="DUF6536"/>
    <property type="match status" value="1"/>
</dbReference>
<feature type="region of interest" description="Disordered" evidence="1">
    <location>
        <begin position="35"/>
        <end position="55"/>
    </location>
</feature>
<name>A0A6A5WAP1_9PLEO</name>
<keyword evidence="5" id="KW-1185">Reference proteome</keyword>
<protein>
    <recommendedName>
        <fullName evidence="3">DUF6536 domain-containing protein</fullName>
    </recommendedName>
</protein>
<feature type="transmembrane region" description="Helical" evidence="2">
    <location>
        <begin position="90"/>
        <end position="111"/>
    </location>
</feature>
<evidence type="ECO:0000256" key="1">
    <source>
        <dbReference type="SAM" id="MobiDB-lite"/>
    </source>
</evidence>
<evidence type="ECO:0000259" key="3">
    <source>
        <dbReference type="Pfam" id="PF20163"/>
    </source>
</evidence>
<feature type="domain" description="DUF6536" evidence="3">
    <location>
        <begin position="86"/>
        <end position="236"/>
    </location>
</feature>
<evidence type="ECO:0000313" key="4">
    <source>
        <dbReference type="EMBL" id="KAF1998467.1"/>
    </source>
</evidence>
<organism evidence="4 5">
    <name type="scientific">Amniculicola lignicola CBS 123094</name>
    <dbReference type="NCBI Taxonomy" id="1392246"/>
    <lineage>
        <taxon>Eukaryota</taxon>
        <taxon>Fungi</taxon>
        <taxon>Dikarya</taxon>
        <taxon>Ascomycota</taxon>
        <taxon>Pezizomycotina</taxon>
        <taxon>Dothideomycetes</taxon>
        <taxon>Pleosporomycetidae</taxon>
        <taxon>Pleosporales</taxon>
        <taxon>Amniculicolaceae</taxon>
        <taxon>Amniculicola</taxon>
    </lineage>
</organism>
<dbReference type="Proteomes" id="UP000799779">
    <property type="component" value="Unassembled WGS sequence"/>
</dbReference>
<feature type="transmembrane region" description="Helical" evidence="2">
    <location>
        <begin position="561"/>
        <end position="581"/>
    </location>
</feature>
<feature type="transmembrane region" description="Helical" evidence="2">
    <location>
        <begin position="380"/>
        <end position="403"/>
    </location>
</feature>
<reference evidence="4" key="1">
    <citation type="journal article" date="2020" name="Stud. Mycol.">
        <title>101 Dothideomycetes genomes: a test case for predicting lifestyles and emergence of pathogens.</title>
        <authorList>
            <person name="Haridas S."/>
            <person name="Albert R."/>
            <person name="Binder M."/>
            <person name="Bloem J."/>
            <person name="Labutti K."/>
            <person name="Salamov A."/>
            <person name="Andreopoulos B."/>
            <person name="Baker S."/>
            <person name="Barry K."/>
            <person name="Bills G."/>
            <person name="Bluhm B."/>
            <person name="Cannon C."/>
            <person name="Castanera R."/>
            <person name="Culley D."/>
            <person name="Daum C."/>
            <person name="Ezra D."/>
            <person name="Gonzalez J."/>
            <person name="Henrissat B."/>
            <person name="Kuo A."/>
            <person name="Liang C."/>
            <person name="Lipzen A."/>
            <person name="Lutzoni F."/>
            <person name="Magnuson J."/>
            <person name="Mondo S."/>
            <person name="Nolan M."/>
            <person name="Ohm R."/>
            <person name="Pangilinan J."/>
            <person name="Park H.-J."/>
            <person name="Ramirez L."/>
            <person name="Alfaro M."/>
            <person name="Sun H."/>
            <person name="Tritt A."/>
            <person name="Yoshinaga Y."/>
            <person name="Zwiers L.-H."/>
            <person name="Turgeon B."/>
            <person name="Goodwin S."/>
            <person name="Spatafora J."/>
            <person name="Crous P."/>
            <person name="Grigoriev I."/>
        </authorList>
    </citation>
    <scope>NUCLEOTIDE SEQUENCE</scope>
    <source>
        <strain evidence="4">CBS 123094</strain>
    </source>
</reference>
<feature type="transmembrane region" description="Helical" evidence="2">
    <location>
        <begin position="131"/>
        <end position="156"/>
    </location>
</feature>
<dbReference type="PANTHER" id="PTHR35395">
    <property type="entry name" value="DUF6536 DOMAIN-CONTAINING PROTEIN"/>
    <property type="match status" value="1"/>
</dbReference>
<keyword evidence="2" id="KW-1133">Transmembrane helix</keyword>
<dbReference type="EMBL" id="ML977603">
    <property type="protein sequence ID" value="KAF1998467.1"/>
    <property type="molecule type" value="Genomic_DNA"/>
</dbReference>
<gene>
    <name evidence="4" type="ORF">P154DRAFT_247680</name>
</gene>
<keyword evidence="2" id="KW-0812">Transmembrane</keyword>
<proteinExistence type="predicted"/>
<dbReference type="InterPro" id="IPR046623">
    <property type="entry name" value="DUF6536"/>
</dbReference>
<accession>A0A6A5WAP1</accession>
<feature type="transmembrane region" description="Helical" evidence="2">
    <location>
        <begin position="687"/>
        <end position="711"/>
    </location>
</feature>
<feature type="transmembrane region" description="Helical" evidence="2">
    <location>
        <begin position="475"/>
        <end position="496"/>
    </location>
</feature>
<evidence type="ECO:0000256" key="2">
    <source>
        <dbReference type="SAM" id="Phobius"/>
    </source>
</evidence>
<evidence type="ECO:0000313" key="5">
    <source>
        <dbReference type="Proteomes" id="UP000799779"/>
    </source>
</evidence>
<feature type="transmembrane region" description="Helical" evidence="2">
    <location>
        <begin position="632"/>
        <end position="651"/>
    </location>
</feature>
<sequence length="783" mass="88014">MVSNLMEIVKPLFVQGRSRVMNEWIGLQVFHQPKPQSACSARDGHRVSHKTKRRSSLKNDSFQIAYFISQRLKTVAGSWDKRFPGWRSGVAGFSILASVILLINITALIWAVNSLDEKPFATLAMSSCANITAWSTSVQLAITFLSAALLAGSNYCMQCLSSPTRREVDSAHAKGSYLNIGLLSWRNVRICRKLDMLLLVILTLSSLPLQLAYSSSVVIGGAVQVYDIALVTPDFMSGGSWTGWGETQSAPGVQSEDRIRALQNRAVDGQIENKDIWENISIAGCKDQYNFFQTDRGSVLVVAEEIQQHPSSPSNRLHADGSNTTSTVLWYRMIAPFDSEETSISWGQQSAHDWHVFDHNASPLLYCLSLKVPGRCRLQIHIWFLVVVIVLNFSKLGCMLYLFMKKSSTPLMTVGDAVASFLDSPYERSKGSSLRTERELKTIFCVKSDDLDDGGVLKAKRFSAKPLRYHHSISFLRWTIYSLFCILLMLGAAYYYNEILARYRGDRIYHPSLRTFWKMGFGNLYEMSNAYLVPPWCHHPLSRSPGDWMLYYECVYSSGPTFLMILGALPQPLISGLYVLINHHLTVMIQLRDWTRLASYRQPLRVSNPEPGSKQVSTYWLSLPYRYSIPQFISSTALGWLVSQAIFFYRIKWYDNDGSVFKLIDDDAEYKLSKQIWLLSMGRSYGVGFSAMGVICSLVLGVVVFLASMIISFRKCAPGLPLGPTNSLVIAAACHPPETDYDAARNLIQWGVIDTGDQVGRQPHHCTITSRRVNPPVEGRIYS</sequence>
<dbReference type="OrthoDB" id="5429634at2759"/>
<keyword evidence="2" id="KW-0472">Membrane</keyword>
<dbReference type="PANTHER" id="PTHR35395:SF1">
    <property type="entry name" value="DUF6536 DOMAIN-CONTAINING PROTEIN"/>
    <property type="match status" value="1"/>
</dbReference>